<evidence type="ECO:0000313" key="1">
    <source>
        <dbReference type="EMBL" id="KAG6975311.1"/>
    </source>
</evidence>
<comment type="caution">
    <text evidence="1">The sequence shown here is derived from an EMBL/GenBank/DDBJ whole genome shotgun (WGS) entry which is preliminary data.</text>
</comment>
<accession>A0A8J5J4F3</accession>
<gene>
    <name evidence="1" type="ORF">JG688_00002512</name>
</gene>
<protein>
    <submittedName>
        <fullName evidence="1">Uncharacterized protein</fullName>
    </submittedName>
</protein>
<reference evidence="1" key="1">
    <citation type="submission" date="2021-01" db="EMBL/GenBank/DDBJ databases">
        <title>Phytophthora aleatoria, a newly-described species from Pinus radiata is distinct from Phytophthora cactorum isolates based on comparative genomics.</title>
        <authorList>
            <person name="Mcdougal R."/>
            <person name="Panda P."/>
            <person name="Williams N."/>
            <person name="Studholme D.J."/>
        </authorList>
    </citation>
    <scope>NUCLEOTIDE SEQUENCE</scope>
    <source>
        <strain evidence="1">NZFS 4037</strain>
    </source>
</reference>
<proteinExistence type="predicted"/>
<keyword evidence="2" id="KW-1185">Reference proteome</keyword>
<evidence type="ECO:0000313" key="2">
    <source>
        <dbReference type="Proteomes" id="UP000709295"/>
    </source>
</evidence>
<dbReference type="Proteomes" id="UP000709295">
    <property type="component" value="Unassembled WGS sequence"/>
</dbReference>
<name>A0A8J5J4F3_9STRA</name>
<sequence length="113" mass="12645">MRRCIWGPGEHAAIGIGRGLIESQKGVVWAGRGNRWVTQVIFSAKSSPVAAKVVSISSPYLPIDSHTPVAQVIEHQSFPTAGRFVRPGSRRYQEWQHLILENTNSARMRLRLQ</sequence>
<dbReference type="AlphaFoldDB" id="A0A8J5J4F3"/>
<organism evidence="1 2">
    <name type="scientific">Phytophthora aleatoria</name>
    <dbReference type="NCBI Taxonomy" id="2496075"/>
    <lineage>
        <taxon>Eukaryota</taxon>
        <taxon>Sar</taxon>
        <taxon>Stramenopiles</taxon>
        <taxon>Oomycota</taxon>
        <taxon>Peronosporomycetes</taxon>
        <taxon>Peronosporales</taxon>
        <taxon>Peronosporaceae</taxon>
        <taxon>Phytophthora</taxon>
    </lineage>
</organism>
<dbReference type="EMBL" id="JAENGY010000068">
    <property type="protein sequence ID" value="KAG6975311.1"/>
    <property type="molecule type" value="Genomic_DNA"/>
</dbReference>